<reference evidence="4" key="1">
    <citation type="submission" date="2025-08" db="UniProtKB">
        <authorList>
            <consortium name="RefSeq"/>
        </authorList>
    </citation>
    <scope>IDENTIFICATION</scope>
    <source>
        <tissue evidence="4">Whole organism</tissue>
    </source>
</reference>
<gene>
    <name evidence="4" type="primary">LOC108675738</name>
</gene>
<feature type="compositionally biased region" description="Basic and acidic residues" evidence="2">
    <location>
        <begin position="1211"/>
        <end position="1225"/>
    </location>
</feature>
<feature type="region of interest" description="Disordered" evidence="2">
    <location>
        <begin position="225"/>
        <end position="367"/>
    </location>
</feature>
<feature type="compositionally biased region" description="Basic and acidic residues" evidence="2">
    <location>
        <begin position="1688"/>
        <end position="1713"/>
    </location>
</feature>
<feature type="region of interest" description="Disordered" evidence="2">
    <location>
        <begin position="2055"/>
        <end position="2208"/>
    </location>
</feature>
<evidence type="ECO:0000256" key="2">
    <source>
        <dbReference type="SAM" id="MobiDB-lite"/>
    </source>
</evidence>
<evidence type="ECO:0000256" key="1">
    <source>
        <dbReference type="SAM" id="Coils"/>
    </source>
</evidence>
<proteinExistence type="predicted"/>
<feature type="region of interest" description="Disordered" evidence="2">
    <location>
        <begin position="1090"/>
        <end position="1109"/>
    </location>
</feature>
<feature type="compositionally biased region" description="Basic and acidic residues" evidence="2">
    <location>
        <begin position="543"/>
        <end position="564"/>
    </location>
</feature>
<feature type="compositionally biased region" description="Basic and acidic residues" evidence="2">
    <location>
        <begin position="292"/>
        <end position="313"/>
    </location>
</feature>
<dbReference type="Proteomes" id="UP000694843">
    <property type="component" value="Unplaced"/>
</dbReference>
<feature type="compositionally biased region" description="Polar residues" evidence="2">
    <location>
        <begin position="247"/>
        <end position="278"/>
    </location>
</feature>
<feature type="region of interest" description="Disordered" evidence="2">
    <location>
        <begin position="922"/>
        <end position="941"/>
    </location>
</feature>
<keyword evidence="1" id="KW-0175">Coiled coil</keyword>
<feature type="coiled-coil region" evidence="1">
    <location>
        <begin position="941"/>
        <end position="1008"/>
    </location>
</feature>
<feature type="compositionally biased region" description="Basic and acidic residues" evidence="2">
    <location>
        <begin position="1474"/>
        <end position="1490"/>
    </location>
</feature>
<feature type="region of interest" description="Disordered" evidence="2">
    <location>
        <begin position="1202"/>
        <end position="1257"/>
    </location>
</feature>
<feature type="compositionally biased region" description="Low complexity" evidence="2">
    <location>
        <begin position="41"/>
        <end position="50"/>
    </location>
</feature>
<feature type="region of interest" description="Disordered" evidence="2">
    <location>
        <begin position="1"/>
        <end position="105"/>
    </location>
</feature>
<feature type="compositionally biased region" description="Basic and acidic residues" evidence="2">
    <location>
        <begin position="456"/>
        <end position="469"/>
    </location>
</feature>
<feature type="region of interest" description="Disordered" evidence="2">
    <location>
        <begin position="423"/>
        <end position="530"/>
    </location>
</feature>
<feature type="region of interest" description="Disordered" evidence="2">
    <location>
        <begin position="1013"/>
        <end position="1057"/>
    </location>
</feature>
<feature type="compositionally biased region" description="Basic and acidic residues" evidence="2">
    <location>
        <begin position="1100"/>
        <end position="1109"/>
    </location>
</feature>
<feature type="compositionally biased region" description="Polar residues" evidence="2">
    <location>
        <begin position="1491"/>
        <end position="1503"/>
    </location>
</feature>
<organism evidence="3 4">
    <name type="scientific">Hyalella azteca</name>
    <name type="common">Amphipod</name>
    <dbReference type="NCBI Taxonomy" id="294128"/>
    <lineage>
        <taxon>Eukaryota</taxon>
        <taxon>Metazoa</taxon>
        <taxon>Ecdysozoa</taxon>
        <taxon>Arthropoda</taxon>
        <taxon>Crustacea</taxon>
        <taxon>Multicrustacea</taxon>
        <taxon>Malacostraca</taxon>
        <taxon>Eumalacostraca</taxon>
        <taxon>Peracarida</taxon>
        <taxon>Amphipoda</taxon>
        <taxon>Senticaudata</taxon>
        <taxon>Talitrida</taxon>
        <taxon>Talitroidea</taxon>
        <taxon>Hyalellidae</taxon>
        <taxon>Hyalella</taxon>
    </lineage>
</organism>
<feature type="compositionally biased region" description="Polar residues" evidence="2">
    <location>
        <begin position="51"/>
        <end position="72"/>
    </location>
</feature>
<feature type="compositionally biased region" description="Basic residues" evidence="2">
    <location>
        <begin position="1230"/>
        <end position="1239"/>
    </location>
</feature>
<feature type="compositionally biased region" description="Basic and acidic residues" evidence="2">
    <location>
        <begin position="2075"/>
        <end position="2121"/>
    </location>
</feature>
<sequence>MNVERRSSRAETNIQSNGGRQVRRGGAGGMGDGSHPFVRTSPFSSSSSSPIITQPGSRQHPSSQQPLSTNAVIPQHGSLQHLPLHHHPSTPPFHQHNSYESPNHTLRLPQTQCSVSLHSQHVSHPPASQYPLSETKYDTKDLHQKTKSLPGYYVRPNPHSTPQTSFREAFANRSPTPTRNSNGVPINPNASVRALHCQDGFNPASFYMNGGTSRDDLGAQDKRHTEILPQNRQPVSPRALPLEQPFNAGSNPAAHSTPHNKPQRPQQPLPTSVENGQMQRKPVRYSTPENYQSKDRNENSIEKKSKRSLLEMFKKRRKNDSKDSPSSGDEQKTKAIPPTQASPTGATISTSSTSRPSSRFTVSRDGHTIVRVAPEKILARNNNSTASLGQPLGIPVLIPAPGELSKKAVSASHDSIMPNLAGQFFSSNNDHPSTLSKRSSSIDNVARKERRQALKTRAESIRTKVRDSSSDEDEKSISSQSMYGSGHSLNRTGSLTRRSKAARTERYLRRKSHELETLRNETEKDKKNKAAVQARILEIQKLQKLESERNRKTDEEKSGQEPHKPPKPRWSADVVYQESNEFDSVVLQTPPATPDSSRRANIATGMPDTSRQNIAQMRHFHSVHIKNTAHSNSNQNGFRSTLGDYNGNMSLNRRLPCDTLSMGDLKNHRSVSYDCDINKPNTPPSSDPGKSRATPPPPPPRERRLIVSPADHRPFSYSFENLHRESPSGSQNQLNKCTTASQGIRAILSQTRQSTVMPLSSPSTSIADSQVLSQIHSVSLPPLPATYHAQSPQAQINREQNFTFASQKVEAPSPQSDVNENDRIGQINVVWRQKINQRDNSRTCPAAYMVNGNIVSDSSRSSTPKADGTAQQAVFNDVLINKMKLKGNSIKAESTSSLSSRSDLASPVSRPTPAKRTQFLTREAKHSEGTSEATNGSRHNMASLEKAKREMQLILEKERNLLQTKAEKQRQFEEAYRREKRKLEKSRCANFEEALHELEELYRSLKLDGDDSLDDSQEFHDDGLASATQNDRGRSRTPSTGRKKDHSNSGKDDMHYRRCLQSAKTSSDALKALQITPSYLLISQAHLSASEPELSQPRGSKHEPDIVHDDASLRSIKRANALKVIDPQPPFGIPIGPTTQASPNNYLHLQPNDLCKSKSLPRAVPDPAMDDLAFRNLRRDQRGKSINASGFDELFSECNDSATRRNMRSQSADRVKVHKPTRGDQNRSQTPRKVKHHNEAKRNGHRDLPFDESSSDVQYLRSNRNTPSWLDRAHLNDPEINADLSSTKAVSQPDIRSAIIREARAPTGGPDEFSMDMLALTCEVPFFSDTSSAHGTSTDLTAPRLVKIQALNHASTNEGLITKTLYRPSDSVFNNKPKPFYLIEKKAEDRKPMTTPALPTVDSTASAASALPVAQLESLISTISNTENDDEVYKPQTKPTTYSRVYAPSYRTRSSSADRSRSSEITSEVANTSLEKKSPANIHLAEKPRSPENTTGINDESQNPLSAYQKYEVKSAKHNIMNAIRLSMAMGSASSEGRCADRSDDNCKASMVKASPKPPARSSSIPPPGHGSRRDSWSSQNAPLDHKEELIENSVKVSSLENCSDLCNENAHLVQSSAADKNDIILGGDIIIKNYTESSKPVESGSSEEAQHLAKNTKNTNDFCNAEILEEVRTITDKSELVYSNEPRYLRSDDETEDESHSEYESMNHQDDDRSEILAQEQTHSGMTIANASKIVLDVAVELSSQIYHGTSTKTNQVDEGIDNPHEASNEAKKNELNKRKDMMLKVTPSPSKIVRAEKSSKKLSFRDIDCSFTKDFQQLQTTRQNCNFASELPTVQSSSAENIVQKSSSMYTGSTAIESALISKNLPHKMDEDFERVEKIRSEPSQRRISGESEFYSTKFAASTTQSGILLNPDIKETAKNKSISCALMKPHSVQSLIKIHAVEFVDPDELDMEIPPDSCSLEQQMNVSEAKSNSAEMLELDGYQHDELQADIGLEKNEVCDTSKGDQLKRQTNHVDVCVKRLIKFHDNETNEECKEVTSGMNPRHEEMAKPLQLESSVTHQHQDTSGNLQHQDASENHRHQDASDNHRHQDASENHRHKDASENHRHQDASDNHQHQDASENSQNQDASENSQNQDASENSQNQDASENHQDYSENHTQLDDVREAPYPPVEPLSRESHTPDLVRPQSSDDVTANDVEQCVQVKNR</sequence>
<feature type="compositionally biased region" description="Polar residues" evidence="2">
    <location>
        <begin position="424"/>
        <end position="443"/>
    </location>
</feature>
<feature type="region of interest" description="Disordered" evidence="2">
    <location>
        <begin position="1752"/>
        <end position="1777"/>
    </location>
</feature>
<feature type="compositionally biased region" description="Polar residues" evidence="2">
    <location>
        <begin position="95"/>
        <end position="105"/>
    </location>
</feature>
<accession>A0A8B7NZQ6</accession>
<dbReference type="KEGG" id="hazt:108675738"/>
<feature type="compositionally biased region" description="Polar residues" evidence="2">
    <location>
        <begin position="930"/>
        <end position="940"/>
    </location>
</feature>
<dbReference type="RefSeq" id="XP_018019253.1">
    <property type="nucleotide sequence ID" value="XM_018163764.2"/>
</dbReference>
<feature type="region of interest" description="Disordered" evidence="2">
    <location>
        <begin position="1686"/>
        <end position="1713"/>
    </location>
</feature>
<dbReference type="OrthoDB" id="7989901at2759"/>
<feature type="compositionally biased region" description="Low complexity" evidence="2">
    <location>
        <begin position="349"/>
        <end position="361"/>
    </location>
</feature>
<protein>
    <submittedName>
        <fullName evidence="4">Uncharacterized protein LOC108675738 isoform X1</fullName>
    </submittedName>
</protein>
<feature type="compositionally biased region" description="Basic and acidic residues" evidence="2">
    <location>
        <begin position="502"/>
        <end position="528"/>
    </location>
</feature>
<feature type="compositionally biased region" description="Polar residues" evidence="2">
    <location>
        <begin position="2056"/>
        <end position="2074"/>
    </location>
</feature>
<dbReference type="GeneID" id="108675738"/>
<feature type="compositionally biased region" description="Basic and acidic residues" evidence="2">
    <location>
        <begin position="1763"/>
        <end position="1777"/>
    </location>
</feature>
<feature type="compositionally biased region" description="Polar residues" evidence="2">
    <location>
        <begin position="339"/>
        <end position="348"/>
    </location>
</feature>
<feature type="region of interest" description="Disordered" evidence="2">
    <location>
        <begin position="889"/>
        <end position="916"/>
    </location>
</feature>
<evidence type="ECO:0000313" key="3">
    <source>
        <dbReference type="Proteomes" id="UP000694843"/>
    </source>
</evidence>
<feature type="compositionally biased region" description="Basic and acidic residues" evidence="2">
    <location>
        <begin position="2149"/>
        <end position="2167"/>
    </location>
</feature>
<feature type="compositionally biased region" description="Polar residues" evidence="2">
    <location>
        <begin position="1026"/>
        <end position="1040"/>
    </location>
</feature>
<feature type="region of interest" description="Disordered" evidence="2">
    <location>
        <begin position="543"/>
        <end position="570"/>
    </location>
</feature>
<feature type="compositionally biased region" description="Polar residues" evidence="2">
    <location>
        <begin position="1464"/>
        <end position="1473"/>
    </location>
</feature>
<feature type="region of interest" description="Disordered" evidence="2">
    <location>
        <begin position="1535"/>
        <end position="1582"/>
    </location>
</feature>
<feature type="compositionally biased region" description="Low complexity" evidence="2">
    <location>
        <begin position="894"/>
        <end position="909"/>
    </location>
</feature>
<feature type="compositionally biased region" description="Polar residues" evidence="2">
    <location>
        <begin position="487"/>
        <end position="496"/>
    </location>
</feature>
<feature type="compositionally biased region" description="Basic and acidic residues" evidence="2">
    <location>
        <begin position="1240"/>
        <end position="1249"/>
    </location>
</feature>
<keyword evidence="3" id="KW-1185">Reference proteome</keyword>
<name>A0A8B7NZQ6_HYAAZ</name>
<feature type="compositionally biased region" description="Basic and acidic residues" evidence="2">
    <location>
        <begin position="700"/>
        <end position="709"/>
    </location>
</feature>
<feature type="compositionally biased region" description="Polar residues" evidence="2">
    <location>
        <begin position="2122"/>
        <end position="2148"/>
    </location>
</feature>
<evidence type="ECO:0000313" key="4">
    <source>
        <dbReference type="RefSeq" id="XP_018019253.1"/>
    </source>
</evidence>
<feature type="compositionally biased region" description="Basic and acidic residues" evidence="2">
    <location>
        <begin position="1046"/>
        <end position="1056"/>
    </location>
</feature>
<feature type="compositionally biased region" description="Basic and acidic residues" evidence="2">
    <location>
        <begin position="1538"/>
        <end position="1547"/>
    </location>
</feature>
<feature type="region of interest" description="Disordered" evidence="2">
    <location>
        <begin position="671"/>
        <end position="709"/>
    </location>
</feature>
<feature type="region of interest" description="Disordered" evidence="2">
    <location>
        <begin position="1447"/>
        <end position="1503"/>
    </location>
</feature>